<reference evidence="2" key="1">
    <citation type="journal article" date="2019" name="PLoS Negl. Trop. Dis.">
        <title>Revisiting the worldwide diversity of Leptospira species in the environment.</title>
        <authorList>
            <person name="Vincent A.T."/>
            <person name="Schiettekatte O."/>
            <person name="Bourhy P."/>
            <person name="Veyrier F.J."/>
            <person name="Picardeau M."/>
        </authorList>
    </citation>
    <scope>NUCLEOTIDE SEQUENCE [LARGE SCALE GENOMIC DNA]</scope>
    <source>
        <strain evidence="2">201702455</strain>
    </source>
</reference>
<evidence type="ECO:0000256" key="1">
    <source>
        <dbReference type="SAM" id="Phobius"/>
    </source>
</evidence>
<keyword evidence="3" id="KW-1185">Reference proteome</keyword>
<keyword evidence="1" id="KW-1133">Transmembrane helix</keyword>
<protein>
    <recommendedName>
        <fullName evidence="4">DUF2569 family protein</fullName>
    </recommendedName>
</protein>
<evidence type="ECO:0008006" key="4">
    <source>
        <dbReference type="Google" id="ProtNLM"/>
    </source>
</evidence>
<dbReference type="Proteomes" id="UP000297762">
    <property type="component" value="Unassembled WGS sequence"/>
</dbReference>
<feature type="transmembrane region" description="Helical" evidence="1">
    <location>
        <begin position="95"/>
        <end position="114"/>
    </location>
</feature>
<evidence type="ECO:0000313" key="2">
    <source>
        <dbReference type="EMBL" id="TGL61184.1"/>
    </source>
</evidence>
<feature type="transmembrane region" description="Helical" evidence="1">
    <location>
        <begin position="64"/>
        <end position="83"/>
    </location>
</feature>
<name>A0A4R9K7A3_9LEPT</name>
<feature type="transmembrane region" description="Helical" evidence="1">
    <location>
        <begin position="31"/>
        <end position="52"/>
    </location>
</feature>
<dbReference type="AlphaFoldDB" id="A0A4R9K7A3"/>
<dbReference type="OrthoDB" id="332398at2"/>
<accession>A0A4R9K7A3</accession>
<proteinExistence type="predicted"/>
<keyword evidence="1" id="KW-0812">Transmembrane</keyword>
<keyword evidence="1" id="KW-0472">Membrane</keyword>
<comment type="caution">
    <text evidence="2">The sequence shown here is derived from an EMBL/GenBank/DDBJ whole genome shotgun (WGS) entry which is preliminary data.</text>
</comment>
<feature type="transmembrane region" description="Helical" evidence="1">
    <location>
        <begin position="126"/>
        <end position="149"/>
    </location>
</feature>
<evidence type="ECO:0000313" key="3">
    <source>
        <dbReference type="Proteomes" id="UP000297762"/>
    </source>
</evidence>
<organism evidence="2 3">
    <name type="scientific">Leptospira sarikeiensis</name>
    <dbReference type="NCBI Taxonomy" id="2484943"/>
    <lineage>
        <taxon>Bacteria</taxon>
        <taxon>Pseudomonadati</taxon>
        <taxon>Spirochaetota</taxon>
        <taxon>Spirochaetia</taxon>
        <taxon>Leptospirales</taxon>
        <taxon>Leptospiraceae</taxon>
        <taxon>Leptospira</taxon>
    </lineage>
</organism>
<sequence length="165" mass="18949">MKNRWNKFLSHPEFVQFASDSKWVFKILSKLLVLIVFLSVIFPALYILLFWVDFSSSSSQAGRTFIGPLVILFAFCGYFLYSLISIVSIFRFGKWHATILIGYNLFIAIVYLLQQINSSGYFGQDVFSDVIVYGIAISNILIAIVYYRIFKKSIKTDRSIIAHDA</sequence>
<dbReference type="EMBL" id="RQGF01000027">
    <property type="protein sequence ID" value="TGL61184.1"/>
    <property type="molecule type" value="Genomic_DNA"/>
</dbReference>
<gene>
    <name evidence="2" type="ORF">EHQ64_11085</name>
</gene>